<dbReference type="SMART" id="SM00028">
    <property type="entry name" value="TPR"/>
    <property type="match status" value="2"/>
</dbReference>
<dbReference type="OrthoDB" id="9778733at2"/>
<dbReference type="Gene3D" id="1.25.40.10">
    <property type="entry name" value="Tetratricopeptide repeat domain"/>
    <property type="match status" value="1"/>
</dbReference>
<comment type="caution">
    <text evidence="2">The sequence shown here is derived from an EMBL/GenBank/DDBJ whole genome shotgun (WGS) entry which is preliminary data.</text>
</comment>
<gene>
    <name evidence="2" type="ORF">DY926_00165</name>
</gene>
<keyword evidence="3" id="KW-1185">Reference proteome</keyword>
<dbReference type="Pfam" id="PF13181">
    <property type="entry name" value="TPR_8"/>
    <property type="match status" value="1"/>
</dbReference>
<protein>
    <submittedName>
        <fullName evidence="2">Glycosyltransferase</fullName>
    </submittedName>
</protein>
<dbReference type="PROSITE" id="PS50005">
    <property type="entry name" value="TPR"/>
    <property type="match status" value="1"/>
</dbReference>
<evidence type="ECO:0000256" key="1">
    <source>
        <dbReference type="PROSITE-ProRule" id="PRU00339"/>
    </source>
</evidence>
<evidence type="ECO:0000313" key="2">
    <source>
        <dbReference type="EMBL" id="RFD21554.1"/>
    </source>
</evidence>
<proteinExistence type="predicted"/>
<dbReference type="RefSeq" id="WP_116701519.1">
    <property type="nucleotide sequence ID" value="NZ_QUWV01000001.1"/>
</dbReference>
<dbReference type="SUPFAM" id="SSF48452">
    <property type="entry name" value="TPR-like"/>
    <property type="match status" value="1"/>
</dbReference>
<dbReference type="GO" id="GO:0016740">
    <property type="term" value="F:transferase activity"/>
    <property type="evidence" value="ECO:0007669"/>
    <property type="project" value="UniProtKB-KW"/>
</dbReference>
<keyword evidence="1" id="KW-0802">TPR repeat</keyword>
<dbReference type="AlphaFoldDB" id="A0A371Z4Y0"/>
<reference evidence="2 3" key="1">
    <citation type="submission" date="2018-08" db="EMBL/GenBank/DDBJ databases">
        <title>Komagataeibacter sp. AV 382.</title>
        <authorList>
            <person name="Skraban J."/>
            <person name="Trcek J."/>
        </authorList>
    </citation>
    <scope>NUCLEOTIDE SEQUENCE [LARGE SCALE GENOMIC DNA]</scope>
    <source>
        <strain evidence="2 3">AV 382</strain>
    </source>
</reference>
<dbReference type="InterPro" id="IPR019734">
    <property type="entry name" value="TPR_rpt"/>
</dbReference>
<dbReference type="SUPFAM" id="SSF53756">
    <property type="entry name" value="UDP-Glycosyltransferase/glycogen phosphorylase"/>
    <property type="match status" value="1"/>
</dbReference>
<dbReference type="Proteomes" id="UP000262371">
    <property type="component" value="Unassembled WGS sequence"/>
</dbReference>
<dbReference type="Gene3D" id="3.40.50.2000">
    <property type="entry name" value="Glycogen Phosphorylase B"/>
    <property type="match status" value="1"/>
</dbReference>
<evidence type="ECO:0000313" key="3">
    <source>
        <dbReference type="Proteomes" id="UP000262371"/>
    </source>
</evidence>
<feature type="repeat" description="TPR" evidence="1">
    <location>
        <begin position="171"/>
        <end position="204"/>
    </location>
</feature>
<name>A0A371Z4Y0_9PROT</name>
<organism evidence="2 3">
    <name type="scientific">Komagataeibacter melaceti</name>
    <dbReference type="NCBI Taxonomy" id="2766577"/>
    <lineage>
        <taxon>Bacteria</taxon>
        <taxon>Pseudomonadati</taxon>
        <taxon>Pseudomonadota</taxon>
        <taxon>Alphaproteobacteria</taxon>
        <taxon>Acetobacterales</taxon>
        <taxon>Acetobacteraceae</taxon>
        <taxon>Komagataeibacter</taxon>
    </lineage>
</organism>
<sequence length="525" mass="58182">MQKIDVAALCENGALEHVDVDVWKKALLQDLTPENLALTGEGLFLRGQWVDALRLALEVVSTNLSNVPLVMVAAGMISKHTPRHDIVASLMRNVLIHEPGNLEARMYLADALVAMGNVAEGCTLYREIMASHPENGANLCEHISMSLLEAGYAIEGLQILASWLKQMPGTLALLNNMGCALERTGHSDLAVTWYEKALEMAPDNPTVRFGYAIALLKAGNFRKGGEYYTERTPLTNGIDWWFMSLPRLRHGDDVAGKKIILYQEQGMGDTVQFIRFVPYLLAKGAEITIATLSPLVRLLALSYPEVTVRQLTEFNRQEGFSYSVPIPDLPFVAGVTGDNDIPAPIPYLSADSRDVQKFAAMLPPRRPRIGLVWAGDRRLQAEFVAADKRRSTTLADMGAALTPVDATLINLQFGAPREEILAWHGQPLFDPMGEVRDMADTVALMKSLDLVISVDTSPVHLAGAIGVPVWLVSRWDACWRWGDQGDTSPWYPSMRIFRARERSFVPVLQEVGTALQQWVKEWKPD</sequence>
<dbReference type="InterPro" id="IPR011990">
    <property type="entry name" value="TPR-like_helical_dom_sf"/>
</dbReference>
<dbReference type="EMBL" id="QUWV01000001">
    <property type="protein sequence ID" value="RFD21554.1"/>
    <property type="molecule type" value="Genomic_DNA"/>
</dbReference>
<accession>A0A371Z4Y0</accession>
<keyword evidence="2" id="KW-0808">Transferase</keyword>